<evidence type="ECO:0000259" key="1">
    <source>
        <dbReference type="Pfam" id="PF25797"/>
    </source>
</evidence>
<protein>
    <recommendedName>
        <fullName evidence="1">HD-Zip IV C-terminal domain-containing protein</fullName>
    </recommendedName>
</protein>
<name>A0AAF0TV24_SOLVR</name>
<dbReference type="InterPro" id="IPR057993">
    <property type="entry name" value="HD-Zip_IV_C"/>
</dbReference>
<keyword evidence="3" id="KW-1185">Reference proteome</keyword>
<dbReference type="AlphaFoldDB" id="A0AAF0TV24"/>
<accession>A0AAF0TV24</accession>
<organism evidence="2 3">
    <name type="scientific">Solanum verrucosum</name>
    <dbReference type="NCBI Taxonomy" id="315347"/>
    <lineage>
        <taxon>Eukaryota</taxon>
        <taxon>Viridiplantae</taxon>
        <taxon>Streptophyta</taxon>
        <taxon>Embryophyta</taxon>
        <taxon>Tracheophyta</taxon>
        <taxon>Spermatophyta</taxon>
        <taxon>Magnoliopsida</taxon>
        <taxon>eudicotyledons</taxon>
        <taxon>Gunneridae</taxon>
        <taxon>Pentapetalae</taxon>
        <taxon>asterids</taxon>
        <taxon>lamiids</taxon>
        <taxon>Solanales</taxon>
        <taxon>Solanaceae</taxon>
        <taxon>Solanoideae</taxon>
        <taxon>Solaneae</taxon>
        <taxon>Solanum</taxon>
    </lineage>
</organism>
<evidence type="ECO:0000313" key="2">
    <source>
        <dbReference type="EMBL" id="WMV33696.1"/>
    </source>
</evidence>
<feature type="domain" description="HD-Zip IV C-terminal" evidence="1">
    <location>
        <begin position="149"/>
        <end position="293"/>
    </location>
</feature>
<dbReference type="PANTHER" id="PTHR45654:SF53">
    <property type="entry name" value="HOMEOBOX DOMAIN-CONTAINING PROTEIN"/>
    <property type="match status" value="1"/>
</dbReference>
<gene>
    <name evidence="2" type="ORF">MTR67_027081</name>
</gene>
<dbReference type="Pfam" id="PF25797">
    <property type="entry name" value="PDF2_C"/>
    <property type="match status" value="1"/>
</dbReference>
<sequence length="293" mass="33478">MLNIKEYARFFTPLIGTKPEHFTTEATRASGTVTDTSLALVNTLMDKIKAELQIISDLVSVREVQFLPFCKKHVEGVWAIVDVSVDTIQEGYLIEHMEYNENLVHNWYCPFIKTSLGFGAQRWMATLQRQYQFLKVMKSIIDPIVDLIGERGIRMLAQRMTHNFCAGVCATAHYWEIIQLENEENSKLMMRMNISDLGESIGVVLSATKTIWLPVKYQRLFKFLTNEQIRSQWDVLSNTCPMKRMINISKGQTVDSNISLFFPHGDDSGGNRVILQDTYMDATGSLLVYATID</sequence>
<reference evidence="2" key="1">
    <citation type="submission" date="2023-08" db="EMBL/GenBank/DDBJ databases">
        <title>A de novo genome assembly of Solanum verrucosum Schlechtendal, a Mexican diploid species geographically isolated from the other diploid A-genome species in potato relatives.</title>
        <authorList>
            <person name="Hosaka K."/>
        </authorList>
    </citation>
    <scope>NUCLEOTIDE SEQUENCE</scope>
    <source>
        <tissue evidence="2">Young leaves</tissue>
    </source>
</reference>
<proteinExistence type="predicted"/>
<evidence type="ECO:0000313" key="3">
    <source>
        <dbReference type="Proteomes" id="UP001234989"/>
    </source>
</evidence>
<dbReference type="InterPro" id="IPR042160">
    <property type="entry name" value="HD-Zip_IV"/>
</dbReference>
<dbReference type="PANTHER" id="PTHR45654">
    <property type="entry name" value="HOMEOBOX-LEUCINE ZIPPER PROTEIN MERISTEM L1"/>
    <property type="match status" value="1"/>
</dbReference>
<dbReference type="EMBL" id="CP133617">
    <property type="protein sequence ID" value="WMV33696.1"/>
    <property type="molecule type" value="Genomic_DNA"/>
</dbReference>
<dbReference type="Proteomes" id="UP001234989">
    <property type="component" value="Chromosome 6"/>
</dbReference>